<dbReference type="AlphaFoldDB" id="A0A0M5MHF3"/>
<gene>
    <name evidence="1" type="ORF">ACX27_24235</name>
</gene>
<evidence type="ECO:0008006" key="3">
    <source>
        <dbReference type="Google" id="ProtNLM"/>
    </source>
</evidence>
<accession>A0A0M5MHF3</accession>
<dbReference type="SUPFAM" id="SSF55729">
    <property type="entry name" value="Acyl-CoA N-acyltransferases (Nat)"/>
    <property type="match status" value="1"/>
</dbReference>
<dbReference type="RefSeq" id="WP_062296208.1">
    <property type="nucleotide sequence ID" value="NZ_CP012036.1"/>
</dbReference>
<reference evidence="2" key="1">
    <citation type="submission" date="2015-07" db="EMBL/GenBank/DDBJ databases">
        <title>Genome Of Nitrogen-Fixing Cyanobacterium Nostoc piscinale CENA21 From Solimoes/Amazon River Floodplain Sediments And Comparative Genomics To Uncover Biosynthetic Natural Products Potential.</title>
        <authorList>
            <person name="Leao T.F."/>
            <person name="Leao P.N."/>
            <person name="Guimaraes P.I."/>
            <person name="de Melo A.G.C."/>
            <person name="Ramos R.T.J."/>
            <person name="Silva A."/>
            <person name="Fiore M.F."/>
            <person name="Schneider M.P.C."/>
        </authorList>
    </citation>
    <scope>NUCLEOTIDE SEQUENCE [LARGE SCALE GENOMIC DNA]</scope>
    <source>
        <strain evidence="2">CENA21</strain>
    </source>
</reference>
<protein>
    <recommendedName>
        <fullName evidence="3">GCN5 family acetyltransferase</fullName>
    </recommendedName>
</protein>
<dbReference type="EMBL" id="CP012036">
    <property type="protein sequence ID" value="ALF55230.1"/>
    <property type="molecule type" value="Genomic_DNA"/>
</dbReference>
<dbReference type="OrthoDB" id="6064764at2"/>
<evidence type="ECO:0000313" key="2">
    <source>
        <dbReference type="Proteomes" id="UP000062645"/>
    </source>
</evidence>
<evidence type="ECO:0000313" key="1">
    <source>
        <dbReference type="EMBL" id="ALF55230.1"/>
    </source>
</evidence>
<dbReference type="InterPro" id="IPR016181">
    <property type="entry name" value="Acyl_CoA_acyltransferase"/>
</dbReference>
<dbReference type="Proteomes" id="UP000062645">
    <property type="component" value="Chromosome"/>
</dbReference>
<organism evidence="1 2">
    <name type="scientific">Nostoc piscinale CENA21</name>
    <dbReference type="NCBI Taxonomy" id="224013"/>
    <lineage>
        <taxon>Bacteria</taxon>
        <taxon>Bacillati</taxon>
        <taxon>Cyanobacteriota</taxon>
        <taxon>Cyanophyceae</taxon>
        <taxon>Nostocales</taxon>
        <taxon>Nostocaceae</taxon>
        <taxon>Nostoc</taxon>
    </lineage>
</organism>
<sequence>MQGKIELKRGSDNTSVEAYLVDLGQRHVDDYVNDWVEKLRLFTQEDKYWDWIFKLRYIANQANLEGYAVECENTTQGLMIIETQMHGSRLNIGKRLVYVDGIATAPTNRIEIQRPPQFKGVGQALLNFARIRSVELGYEGRVGLHSLPRSVGFYEKQNMFNCGPEEEYDNLVYFEYGVLRRISGENL</sequence>
<dbReference type="PATRIC" id="fig|224013.5.peg.5814"/>
<dbReference type="KEGG" id="npz:ACX27_24235"/>
<proteinExistence type="predicted"/>
<keyword evidence="2" id="KW-1185">Reference proteome</keyword>
<name>A0A0M5MHF3_9NOSO</name>
<dbReference type="STRING" id="224013.ACX27_24235"/>
<reference evidence="1 2" key="2">
    <citation type="journal article" date="2016" name="Genome Announc.">
        <title>Draft Genome Sequence of the N2-Fixing Cyanobacterium Nostoc piscinale CENA21, Isolated from the Brazilian Amazon Floodplain.</title>
        <authorList>
            <person name="Leao T."/>
            <person name="Guimaraes P.I."/>
            <person name="de Melo A.G."/>
            <person name="Ramos R.T."/>
            <person name="Leao P.N."/>
            <person name="Silva A."/>
            <person name="Fiore M.F."/>
            <person name="Schneider M.P."/>
        </authorList>
    </citation>
    <scope>NUCLEOTIDE SEQUENCE [LARGE SCALE GENOMIC DNA]</scope>
    <source>
        <strain evidence="1 2">CENA21</strain>
    </source>
</reference>